<dbReference type="AlphaFoldDB" id="A0A537J4D7"/>
<dbReference type="InterPro" id="IPR050832">
    <property type="entry name" value="Bact_Acetyltransf"/>
</dbReference>
<dbReference type="Proteomes" id="UP000320048">
    <property type="component" value="Unassembled WGS sequence"/>
</dbReference>
<feature type="domain" description="N-acetyltransferase" evidence="3">
    <location>
        <begin position="1"/>
        <end position="136"/>
    </location>
</feature>
<evidence type="ECO:0000313" key="5">
    <source>
        <dbReference type="Proteomes" id="UP000320048"/>
    </source>
</evidence>
<reference evidence="4 5" key="1">
    <citation type="journal article" date="2019" name="Nat. Microbiol.">
        <title>Mediterranean grassland soil C-N compound turnover is dependent on rainfall and depth, and is mediated by genomically divergent microorganisms.</title>
        <authorList>
            <person name="Diamond S."/>
            <person name="Andeer P.F."/>
            <person name="Li Z."/>
            <person name="Crits-Christoph A."/>
            <person name="Burstein D."/>
            <person name="Anantharaman K."/>
            <person name="Lane K.R."/>
            <person name="Thomas B.C."/>
            <person name="Pan C."/>
            <person name="Northen T.R."/>
            <person name="Banfield J.F."/>
        </authorList>
    </citation>
    <scope>NUCLEOTIDE SEQUENCE [LARGE SCALE GENOMIC DNA]</scope>
    <source>
        <strain evidence="4">NP_7</strain>
    </source>
</reference>
<keyword evidence="1 4" id="KW-0808">Transferase</keyword>
<accession>A0A537J4D7</accession>
<dbReference type="PANTHER" id="PTHR43877">
    <property type="entry name" value="AMINOALKYLPHOSPHONATE N-ACETYLTRANSFERASE-RELATED-RELATED"/>
    <property type="match status" value="1"/>
</dbReference>
<dbReference type="SUPFAM" id="SSF55729">
    <property type="entry name" value="Acyl-CoA N-acyltransferases (Nat)"/>
    <property type="match status" value="1"/>
</dbReference>
<dbReference type="GO" id="GO:0016747">
    <property type="term" value="F:acyltransferase activity, transferring groups other than amino-acyl groups"/>
    <property type="evidence" value="ECO:0007669"/>
    <property type="project" value="InterPro"/>
</dbReference>
<dbReference type="PROSITE" id="PS51186">
    <property type="entry name" value="GNAT"/>
    <property type="match status" value="1"/>
</dbReference>
<evidence type="ECO:0000259" key="3">
    <source>
        <dbReference type="PROSITE" id="PS51186"/>
    </source>
</evidence>
<dbReference type="InterPro" id="IPR016181">
    <property type="entry name" value="Acyl_CoA_acyltransferase"/>
</dbReference>
<name>A0A537J4D7_9BACT</name>
<evidence type="ECO:0000256" key="1">
    <source>
        <dbReference type="ARBA" id="ARBA00022679"/>
    </source>
</evidence>
<evidence type="ECO:0000313" key="4">
    <source>
        <dbReference type="EMBL" id="TMI78420.1"/>
    </source>
</evidence>
<protein>
    <submittedName>
        <fullName evidence="4">GNAT family N-acetyltransferase</fullName>
    </submittedName>
</protein>
<evidence type="ECO:0000256" key="2">
    <source>
        <dbReference type="ARBA" id="ARBA00023315"/>
    </source>
</evidence>
<sequence>MTIRPMREADVAGCAAIVRGAFEDVRAGACLGLVAEDAGRVVGFVVYTPAGTFVHSGYVRSVAVAPDAQHQGIGGRLMDAAEAAILERGPNVFLLVSNWNTGAQRFYERRGYRRIGEVPDYVRRGITEVLYRKTLGPIQRDA</sequence>
<dbReference type="Pfam" id="PF00583">
    <property type="entry name" value="Acetyltransf_1"/>
    <property type="match status" value="1"/>
</dbReference>
<dbReference type="Gene3D" id="3.40.630.30">
    <property type="match status" value="1"/>
</dbReference>
<gene>
    <name evidence="4" type="ORF">E6H04_12480</name>
</gene>
<organism evidence="4 5">
    <name type="scientific">Candidatus Segetimicrobium genomatis</name>
    <dbReference type="NCBI Taxonomy" id="2569760"/>
    <lineage>
        <taxon>Bacteria</taxon>
        <taxon>Bacillati</taxon>
        <taxon>Candidatus Sysuimicrobiota</taxon>
        <taxon>Candidatus Sysuimicrobiia</taxon>
        <taxon>Candidatus Sysuimicrobiales</taxon>
        <taxon>Candidatus Segetimicrobiaceae</taxon>
        <taxon>Candidatus Segetimicrobium</taxon>
    </lineage>
</organism>
<comment type="caution">
    <text evidence="4">The sequence shown here is derived from an EMBL/GenBank/DDBJ whole genome shotgun (WGS) entry which is preliminary data.</text>
</comment>
<dbReference type="CDD" id="cd04301">
    <property type="entry name" value="NAT_SF"/>
    <property type="match status" value="1"/>
</dbReference>
<proteinExistence type="predicted"/>
<keyword evidence="2" id="KW-0012">Acyltransferase</keyword>
<dbReference type="EMBL" id="VBAO01000375">
    <property type="protein sequence ID" value="TMI78420.1"/>
    <property type="molecule type" value="Genomic_DNA"/>
</dbReference>
<dbReference type="InterPro" id="IPR000182">
    <property type="entry name" value="GNAT_dom"/>
</dbReference>